<feature type="compositionally biased region" description="Polar residues" evidence="4">
    <location>
        <begin position="302"/>
        <end position="313"/>
    </location>
</feature>
<keyword evidence="8" id="KW-1185">Reference proteome</keyword>
<feature type="domain" description="VASt" evidence="6">
    <location>
        <begin position="803"/>
        <end position="984"/>
    </location>
</feature>
<dbReference type="PROSITE" id="PS51778">
    <property type="entry name" value="VAST"/>
    <property type="match status" value="1"/>
</dbReference>
<accession>A0A9K3KMC9</accession>
<dbReference type="PROSITE" id="PS50157">
    <property type="entry name" value="ZINC_FINGER_C2H2_2"/>
    <property type="match status" value="1"/>
</dbReference>
<dbReference type="GO" id="GO:0016020">
    <property type="term" value="C:membrane"/>
    <property type="evidence" value="ECO:0007669"/>
    <property type="project" value="UniProtKB-SubCell"/>
</dbReference>
<dbReference type="Pfam" id="PF16016">
    <property type="entry name" value="VASt"/>
    <property type="match status" value="1"/>
</dbReference>
<keyword evidence="3" id="KW-0479">Metal-binding</keyword>
<evidence type="ECO:0000259" key="6">
    <source>
        <dbReference type="PROSITE" id="PS51778"/>
    </source>
</evidence>
<dbReference type="PROSITE" id="PS00028">
    <property type="entry name" value="ZINC_FINGER_C2H2_1"/>
    <property type="match status" value="1"/>
</dbReference>
<organism evidence="7 8">
    <name type="scientific">Nitzschia inconspicua</name>
    <dbReference type="NCBI Taxonomy" id="303405"/>
    <lineage>
        <taxon>Eukaryota</taxon>
        <taxon>Sar</taxon>
        <taxon>Stramenopiles</taxon>
        <taxon>Ochrophyta</taxon>
        <taxon>Bacillariophyta</taxon>
        <taxon>Bacillariophyceae</taxon>
        <taxon>Bacillariophycidae</taxon>
        <taxon>Bacillariales</taxon>
        <taxon>Bacillariaceae</taxon>
        <taxon>Nitzschia</taxon>
    </lineage>
</organism>
<evidence type="ECO:0000256" key="4">
    <source>
        <dbReference type="SAM" id="MobiDB-lite"/>
    </source>
</evidence>
<evidence type="ECO:0000313" key="8">
    <source>
        <dbReference type="Proteomes" id="UP000693970"/>
    </source>
</evidence>
<evidence type="ECO:0000256" key="3">
    <source>
        <dbReference type="PROSITE-ProRule" id="PRU00042"/>
    </source>
</evidence>
<dbReference type="InterPro" id="IPR031968">
    <property type="entry name" value="VASt"/>
</dbReference>
<feature type="region of interest" description="Disordered" evidence="4">
    <location>
        <begin position="167"/>
        <end position="193"/>
    </location>
</feature>
<feature type="domain" description="C2H2-type" evidence="5">
    <location>
        <begin position="218"/>
        <end position="245"/>
    </location>
</feature>
<dbReference type="EMBL" id="JAGRRH010000021">
    <property type="protein sequence ID" value="KAG7346358.1"/>
    <property type="molecule type" value="Genomic_DNA"/>
</dbReference>
<dbReference type="InterPro" id="IPR013087">
    <property type="entry name" value="Znf_C2H2_type"/>
</dbReference>
<protein>
    <recommendedName>
        <fullName evidence="9">C2H2-type domain-containing protein</fullName>
    </recommendedName>
</protein>
<gene>
    <name evidence="7" type="ORF">IV203_005426</name>
</gene>
<name>A0A9K3KMC9_9STRA</name>
<feature type="region of interest" description="Disordered" evidence="4">
    <location>
        <begin position="1"/>
        <end position="40"/>
    </location>
</feature>
<feature type="compositionally biased region" description="Basic and acidic residues" evidence="4">
    <location>
        <begin position="330"/>
        <end position="349"/>
    </location>
</feature>
<evidence type="ECO:0000313" key="7">
    <source>
        <dbReference type="EMBL" id="KAG7346358.1"/>
    </source>
</evidence>
<evidence type="ECO:0000256" key="2">
    <source>
        <dbReference type="ARBA" id="ARBA00023136"/>
    </source>
</evidence>
<reference evidence="7" key="1">
    <citation type="journal article" date="2021" name="Sci. Rep.">
        <title>Diploid genomic architecture of Nitzschia inconspicua, an elite biomass production diatom.</title>
        <authorList>
            <person name="Oliver A."/>
            <person name="Podell S."/>
            <person name="Pinowska A."/>
            <person name="Traller J.C."/>
            <person name="Smith S.R."/>
            <person name="McClure R."/>
            <person name="Beliaev A."/>
            <person name="Bohutskyi P."/>
            <person name="Hill E.A."/>
            <person name="Rabines A."/>
            <person name="Zheng H."/>
            <person name="Allen L.Z."/>
            <person name="Kuo A."/>
            <person name="Grigoriev I.V."/>
            <person name="Allen A.E."/>
            <person name="Hazlebeck D."/>
            <person name="Allen E.E."/>
        </authorList>
    </citation>
    <scope>NUCLEOTIDE SEQUENCE</scope>
    <source>
        <strain evidence="7">Hildebrandi</strain>
    </source>
</reference>
<comment type="caution">
    <text evidence="7">The sequence shown here is derived from an EMBL/GenBank/DDBJ whole genome shotgun (WGS) entry which is preliminary data.</text>
</comment>
<evidence type="ECO:0008006" key="9">
    <source>
        <dbReference type="Google" id="ProtNLM"/>
    </source>
</evidence>
<feature type="region of interest" description="Disordered" evidence="4">
    <location>
        <begin position="296"/>
        <end position="349"/>
    </location>
</feature>
<keyword evidence="3" id="KW-0863">Zinc-finger</keyword>
<dbReference type="AlphaFoldDB" id="A0A9K3KMC9"/>
<dbReference type="OrthoDB" id="42990at2759"/>
<evidence type="ECO:0000256" key="1">
    <source>
        <dbReference type="ARBA" id="ARBA00004370"/>
    </source>
</evidence>
<dbReference type="Proteomes" id="UP000693970">
    <property type="component" value="Unassembled WGS sequence"/>
</dbReference>
<proteinExistence type="predicted"/>
<comment type="subcellular location">
    <subcellularLocation>
        <location evidence="1">Membrane</location>
    </subcellularLocation>
</comment>
<reference evidence="7" key="2">
    <citation type="submission" date="2021-04" db="EMBL/GenBank/DDBJ databases">
        <authorList>
            <person name="Podell S."/>
        </authorList>
    </citation>
    <scope>NUCLEOTIDE SEQUENCE</scope>
    <source>
        <strain evidence="7">Hildebrandi</strain>
    </source>
</reference>
<evidence type="ECO:0000259" key="5">
    <source>
        <dbReference type="PROSITE" id="PS50157"/>
    </source>
</evidence>
<feature type="compositionally biased region" description="Basic residues" evidence="4">
    <location>
        <begin position="8"/>
        <end position="22"/>
    </location>
</feature>
<keyword evidence="3" id="KW-0862">Zinc</keyword>
<keyword evidence="2" id="KW-0472">Membrane</keyword>
<sequence length="988" mass="112777">MAPPSSQNRRRRNGGSFKRKNFRKIDHSEDDDNSKKSALQAVEQAARDAVSAALNDSQLRENVIVSNDVLIAATVTSHHREREQHNNRPQLLLSPSESMDFFEDDHSSYLSIERGMLRGSKRALFEENENDDNIRYTHDDGGDYFSLHDDMISTDIATEAGTSRISGLTGSHRYPKAKKMRQKDQNPASSKKRLSSVFIRDSLLGLRNNFAQISKEAWMCGICAKSFSSFDAAEKHEEYHIKEVVMDLGWVCNPAAILSQNCHDVRALNLNSSSNRRLSATEGSRQDIFQSAVTTCAPPNPSSKTDFRNSMSSPRPDVLTMSQRHSAPIRSDRKDPSHPHEDFLLPKRELPNPGSVRYERINDLEETAEYDLLLPHGMRDYIVLADEALIDVCGKAVKLILTPLEKEAEFELACYSKDKEYYDMLEEREIERRRDGAYSRFRTEGKNIAQKVQNKFVDAYALMKEGKSKKTSATVDHYTRKLKGDADFQNVITNTKETLYVNVVVKNSLQVVRHELERLARQRWEEYRAKTNEKEGINNDSRNEESRAQFERFKAAAQGNLVKLAGFALASDFTPRRIAVQLSNDLYRLLTPRLKRRGVFIETEIEYRVGAYFVLAVNVLRVDWRRFVKMTHKDVVERRAKWVKESESDDAKEGVTRHYGPIASLIRVSRMTRMEMLAQFISLLYHTHWTFFTPICMLLYHLVMGETFRMYFLSSVTDEIFYYVERKGMEMNIQIKDAQDQTAFMLMALQEIRNDGRELKKKQEATGEEGDAALLGPLLGPAIKEDAGPAPEIPEGFEVPENLEFVGLEVTLQVGFRRLRWALLSSESSFVWDAVWKTESNYDNITVKDWNKHNAEIGAVKLPEGVKQEDFIGAEKECSYLMPKSAFVAANTCYETFFLEAYNDYCFSLKKKALTPDVPYGSTFEAWTKYVVINTGKNSCKMICSVEAEFPNGPPMISRQIKSGMRAGVGDLFVKTGEAIQKYANAYP</sequence>
<dbReference type="GO" id="GO:0008270">
    <property type="term" value="F:zinc ion binding"/>
    <property type="evidence" value="ECO:0007669"/>
    <property type="project" value="UniProtKB-KW"/>
</dbReference>